<keyword evidence="1" id="KW-1133">Transmembrane helix</keyword>
<evidence type="ECO:0000256" key="1">
    <source>
        <dbReference type="SAM" id="Phobius"/>
    </source>
</evidence>
<sequence>MGTSLDLGISIADMWPHVTELFTILGPFIAFALGLLVVPKLIGVIKSVFAHR</sequence>
<name>A0A1M6WFL5_9FIRM</name>
<organism evidence="2 3">
    <name type="scientific">Desulforamulus aeronauticus DSM 10349</name>
    <dbReference type="NCBI Taxonomy" id="1121421"/>
    <lineage>
        <taxon>Bacteria</taxon>
        <taxon>Bacillati</taxon>
        <taxon>Bacillota</taxon>
        <taxon>Clostridia</taxon>
        <taxon>Eubacteriales</taxon>
        <taxon>Peptococcaceae</taxon>
        <taxon>Desulforamulus</taxon>
    </lineage>
</organism>
<dbReference type="EMBL" id="FRAR01000030">
    <property type="protein sequence ID" value="SHK92406.1"/>
    <property type="molecule type" value="Genomic_DNA"/>
</dbReference>
<reference evidence="3" key="1">
    <citation type="submission" date="2016-11" db="EMBL/GenBank/DDBJ databases">
        <authorList>
            <person name="Varghese N."/>
            <person name="Submissions S."/>
        </authorList>
    </citation>
    <scope>NUCLEOTIDE SEQUENCE [LARGE SCALE GENOMIC DNA]</scope>
    <source>
        <strain evidence="3">DSM 10349</strain>
    </source>
</reference>
<evidence type="ECO:0000313" key="3">
    <source>
        <dbReference type="Proteomes" id="UP000183997"/>
    </source>
</evidence>
<keyword evidence="1" id="KW-0472">Membrane</keyword>
<accession>A0A1M6WFL5</accession>
<dbReference type="RefSeq" id="WP_175549066.1">
    <property type="nucleotide sequence ID" value="NZ_FRAR01000030.1"/>
</dbReference>
<dbReference type="AlphaFoldDB" id="A0A1M6WFL5"/>
<keyword evidence="3" id="KW-1185">Reference proteome</keyword>
<evidence type="ECO:0000313" key="2">
    <source>
        <dbReference type="EMBL" id="SHK92406.1"/>
    </source>
</evidence>
<dbReference type="Proteomes" id="UP000183997">
    <property type="component" value="Unassembled WGS sequence"/>
</dbReference>
<dbReference type="STRING" id="1121421.SAMN02745123_03602"/>
<keyword evidence="1" id="KW-0812">Transmembrane</keyword>
<proteinExistence type="predicted"/>
<gene>
    <name evidence="2" type="ORF">SAMN02745123_03602</name>
</gene>
<feature type="transmembrane region" description="Helical" evidence="1">
    <location>
        <begin position="24"/>
        <end position="45"/>
    </location>
</feature>
<protein>
    <submittedName>
        <fullName evidence="2">Uncharacterized protein</fullName>
    </submittedName>
</protein>